<dbReference type="InterPro" id="IPR016167">
    <property type="entry name" value="FAD-bd_PCMH_sub1"/>
</dbReference>
<dbReference type="InterPro" id="IPR016171">
    <property type="entry name" value="Vanillyl_alc_oxidase_C-sub2"/>
</dbReference>
<dbReference type="Gene3D" id="3.30.465.10">
    <property type="match status" value="1"/>
</dbReference>
<dbReference type="UniPathway" id="UPA00771">
    <property type="reaction ID" value="UER00766"/>
</dbReference>
<evidence type="ECO:0000259" key="5">
    <source>
        <dbReference type="PROSITE" id="PS51387"/>
    </source>
</evidence>
<organism evidence="7">
    <name type="scientific">Laccaria bicolor (strain S238N-H82 / ATCC MYA-4686)</name>
    <name type="common">Bicoloured deceiver</name>
    <name type="synonym">Laccaria laccata var. bicolor</name>
    <dbReference type="NCBI Taxonomy" id="486041"/>
    <lineage>
        <taxon>Eukaryota</taxon>
        <taxon>Fungi</taxon>
        <taxon>Dikarya</taxon>
        <taxon>Basidiomycota</taxon>
        <taxon>Agaricomycotina</taxon>
        <taxon>Agaricomycetes</taxon>
        <taxon>Agaricomycetidae</taxon>
        <taxon>Agaricales</taxon>
        <taxon>Agaricineae</taxon>
        <taxon>Hydnangiaceae</taxon>
        <taxon>Laccaria</taxon>
    </lineage>
</organism>
<dbReference type="GO" id="GO:0003885">
    <property type="term" value="F:D-arabinono-1,4-lactone oxidase activity"/>
    <property type="evidence" value="ECO:0007669"/>
    <property type="project" value="UniProtKB-EC"/>
</dbReference>
<name>B0D7H1_LACBS</name>
<dbReference type="Gene3D" id="3.30.70.2520">
    <property type="match status" value="1"/>
</dbReference>
<proteinExistence type="predicted"/>
<accession>B0D7H1</accession>
<feature type="domain" description="FAD-binding PCMH-type" evidence="5">
    <location>
        <begin position="73"/>
        <end position="264"/>
    </location>
</feature>
<evidence type="ECO:0000313" key="6">
    <source>
        <dbReference type="EMBL" id="EDR09652.1"/>
    </source>
</evidence>
<dbReference type="InterPro" id="IPR036318">
    <property type="entry name" value="FAD-bd_PCMH-like_sf"/>
</dbReference>
<sequence length="572" mass="63473">MSPSFHNDAVPLVERYHALSTQRALATSEVKEFATKLEHIFSSIPLPARRSVPWGYTPDSADSKENTLGNSGINPFPPDALHKPTSEQEIIDIVKKAYEARTQVRVIGAAHSSPSNIILDAPQGVFPKNVVLISLTKYRGVSINKDKKLATVKAGTNIDVDPEEADSTKENGLAFQLQQADFALPDLGGVTHQTIGGFLSTGSAGGSLLYGFDDALYSFTLIDGTGTKHVLSRDDRDPTLFYATGVSVGLCGIITEATFSLTPTFNVAGTQQSSPVQPLNADWNKGCPVNLFGPAAGGVPGIVDYFKDPANEYMRMLYWPQPDLPPRVQIWTGKRVPAGGPIKKYDELSVLMQIGAKTALWLLWQLNYFRDTPIIGAIEKEIAAKILNIFIPLGVSVTFSDIWSNIIPMDNGIQDTLLPSAFAEFWFDVDKAADAVNTLRALNESDSGTIGNFFTEFYSAKRSPFWLSPSYTGDKFRIDVTFFQYDTELGSVTKRSDPADFFRPYFEYFDKHGPEYRCHLGKYVTPDFGNLKRLRSSYPKYDEWIQIRAKLDPRQVFATPYWREHFLIGPAL</sequence>
<dbReference type="EMBL" id="DS547099">
    <property type="protein sequence ID" value="EDR09652.1"/>
    <property type="molecule type" value="Genomic_DNA"/>
</dbReference>
<dbReference type="InterPro" id="IPR010031">
    <property type="entry name" value="FAD_lactone_oxidase-like"/>
</dbReference>
<dbReference type="Gene3D" id="3.30.43.10">
    <property type="entry name" value="Uridine Diphospho-n-acetylenolpyruvylglucosamine Reductase, domain 2"/>
    <property type="match status" value="1"/>
</dbReference>
<dbReference type="GO" id="GO:0016020">
    <property type="term" value="C:membrane"/>
    <property type="evidence" value="ECO:0007669"/>
    <property type="project" value="InterPro"/>
</dbReference>
<keyword evidence="7" id="KW-1185">Reference proteome</keyword>
<dbReference type="Pfam" id="PF01565">
    <property type="entry name" value="FAD_binding_4"/>
    <property type="match status" value="1"/>
</dbReference>
<dbReference type="RefSeq" id="XP_001880001.1">
    <property type="nucleotide sequence ID" value="XM_001879966.1"/>
</dbReference>
<evidence type="ECO:0000313" key="7">
    <source>
        <dbReference type="Proteomes" id="UP000001194"/>
    </source>
</evidence>
<keyword evidence="3" id="KW-0560">Oxidoreductase</keyword>
<dbReference type="InParanoid" id="B0D7H1"/>
<dbReference type="Pfam" id="PF04030">
    <property type="entry name" value="ALO"/>
    <property type="match status" value="1"/>
</dbReference>
<protein>
    <recommendedName>
        <fullName evidence="2">D-arabinono-1,4-lactone oxidase</fullName>
        <ecNumber evidence="2">1.1.3.37</ecNumber>
    </recommendedName>
    <alternativeName>
        <fullName evidence="4">L-galactono-gamma-lactone oxidase</fullName>
    </alternativeName>
</protein>
<gene>
    <name evidence="6" type="ORF">LACBIDRAFT_318937</name>
</gene>
<evidence type="ECO:0000256" key="2">
    <source>
        <dbReference type="ARBA" id="ARBA00013136"/>
    </source>
</evidence>
<dbReference type="AlphaFoldDB" id="B0D7H1"/>
<dbReference type="SUPFAM" id="SSF56176">
    <property type="entry name" value="FAD-binding/transporter-associated domain-like"/>
    <property type="match status" value="1"/>
</dbReference>
<dbReference type="OrthoDB" id="371463at2759"/>
<dbReference type="HOGENOM" id="CLU_023402_0_0_1"/>
<dbReference type="PROSITE" id="PS51387">
    <property type="entry name" value="FAD_PCMH"/>
    <property type="match status" value="1"/>
</dbReference>
<dbReference type="Proteomes" id="UP000001194">
    <property type="component" value="Unassembled WGS sequence"/>
</dbReference>
<dbReference type="KEGG" id="lbc:LACBIDRAFT_318937"/>
<comment type="pathway">
    <text evidence="1">Cofactor biosynthesis; D-erythroascorbate biosynthesis; dehydro-D-arabinono-1,4-lactone from D-arabinose: step 2/2.</text>
</comment>
<dbReference type="Gene3D" id="1.10.45.10">
    <property type="entry name" value="Vanillyl-alcohol Oxidase, Chain A, domain 4"/>
    <property type="match status" value="1"/>
</dbReference>
<dbReference type="PANTHER" id="PTHR43762:SF1">
    <property type="entry name" value="D-ARABINONO-1,4-LACTONE OXIDASE"/>
    <property type="match status" value="1"/>
</dbReference>
<dbReference type="InterPro" id="IPR006094">
    <property type="entry name" value="Oxid_FAD_bind_N"/>
</dbReference>
<dbReference type="GeneID" id="6075393"/>
<evidence type="ECO:0000256" key="4">
    <source>
        <dbReference type="ARBA" id="ARBA00033418"/>
    </source>
</evidence>
<dbReference type="InterPro" id="IPR007173">
    <property type="entry name" value="ALO_C"/>
</dbReference>
<evidence type="ECO:0000256" key="1">
    <source>
        <dbReference type="ARBA" id="ARBA00005083"/>
    </source>
</evidence>
<dbReference type="InterPro" id="IPR016166">
    <property type="entry name" value="FAD-bd_PCMH"/>
</dbReference>
<dbReference type="STRING" id="486041.B0D7H1"/>
<dbReference type="PANTHER" id="PTHR43762">
    <property type="entry name" value="L-GULONOLACTONE OXIDASE"/>
    <property type="match status" value="1"/>
</dbReference>
<dbReference type="InterPro" id="IPR016169">
    <property type="entry name" value="FAD-bd_PCMH_sub2"/>
</dbReference>
<dbReference type="GO" id="GO:0071949">
    <property type="term" value="F:FAD binding"/>
    <property type="evidence" value="ECO:0007669"/>
    <property type="project" value="InterPro"/>
</dbReference>
<reference evidence="6 7" key="1">
    <citation type="journal article" date="2008" name="Nature">
        <title>The genome of Laccaria bicolor provides insights into mycorrhizal symbiosis.</title>
        <authorList>
            <person name="Martin F."/>
            <person name="Aerts A."/>
            <person name="Ahren D."/>
            <person name="Brun A."/>
            <person name="Danchin E.G.J."/>
            <person name="Duchaussoy F."/>
            <person name="Gibon J."/>
            <person name="Kohler A."/>
            <person name="Lindquist E."/>
            <person name="Pereda V."/>
            <person name="Salamov A."/>
            <person name="Shapiro H.J."/>
            <person name="Wuyts J."/>
            <person name="Blaudez D."/>
            <person name="Buee M."/>
            <person name="Brokstein P."/>
            <person name="Canbaeck B."/>
            <person name="Cohen D."/>
            <person name="Courty P.E."/>
            <person name="Coutinho P.M."/>
            <person name="Delaruelle C."/>
            <person name="Detter J.C."/>
            <person name="Deveau A."/>
            <person name="DiFazio S."/>
            <person name="Duplessis S."/>
            <person name="Fraissinet-Tachet L."/>
            <person name="Lucic E."/>
            <person name="Frey-Klett P."/>
            <person name="Fourrey C."/>
            <person name="Feussner I."/>
            <person name="Gay G."/>
            <person name="Grimwood J."/>
            <person name="Hoegger P.J."/>
            <person name="Jain P."/>
            <person name="Kilaru S."/>
            <person name="Labbe J."/>
            <person name="Lin Y.C."/>
            <person name="Legue V."/>
            <person name="Le Tacon F."/>
            <person name="Marmeisse R."/>
            <person name="Melayah D."/>
            <person name="Montanini B."/>
            <person name="Muratet M."/>
            <person name="Nehls U."/>
            <person name="Niculita-Hirzel H."/>
            <person name="Oudot-Le Secq M.P."/>
            <person name="Peter M."/>
            <person name="Quesneville H."/>
            <person name="Rajashekar B."/>
            <person name="Reich M."/>
            <person name="Rouhier N."/>
            <person name="Schmutz J."/>
            <person name="Yin T."/>
            <person name="Chalot M."/>
            <person name="Henrissat B."/>
            <person name="Kuees U."/>
            <person name="Lucas S."/>
            <person name="Van de Peer Y."/>
            <person name="Podila G.K."/>
            <person name="Polle A."/>
            <person name="Pukkila P.J."/>
            <person name="Richardson P.M."/>
            <person name="Rouze P."/>
            <person name="Sanders I.R."/>
            <person name="Stajich J.E."/>
            <person name="Tunlid A."/>
            <person name="Tuskan G."/>
            <person name="Grigoriev I.V."/>
        </authorList>
    </citation>
    <scope>NUCLEOTIDE SEQUENCE [LARGE SCALE GENOMIC DNA]</scope>
    <source>
        <strain evidence="7">S238N-H82 / ATCC MYA-4686</strain>
    </source>
</reference>
<evidence type="ECO:0000256" key="3">
    <source>
        <dbReference type="ARBA" id="ARBA00023002"/>
    </source>
</evidence>
<dbReference type="EC" id="1.1.3.37" evidence="2"/>